<reference evidence="2 3" key="1">
    <citation type="submission" date="2024-04" db="EMBL/GenBank/DDBJ databases">
        <authorList>
            <person name="Waldvogel A.-M."/>
            <person name="Schoenle A."/>
        </authorList>
    </citation>
    <scope>NUCLEOTIDE SEQUENCE [LARGE SCALE GENOMIC DNA]</scope>
</reference>
<proteinExistence type="predicted"/>
<feature type="region of interest" description="Disordered" evidence="1">
    <location>
        <begin position="20"/>
        <end position="91"/>
    </location>
</feature>
<evidence type="ECO:0000313" key="3">
    <source>
        <dbReference type="Proteomes" id="UP001497482"/>
    </source>
</evidence>
<keyword evidence="3" id="KW-1185">Reference proteome</keyword>
<accession>A0AAV2IVR3</accession>
<name>A0AAV2IVR3_KNICA</name>
<protein>
    <submittedName>
        <fullName evidence="2">Uncharacterized protein</fullName>
    </submittedName>
</protein>
<evidence type="ECO:0000256" key="1">
    <source>
        <dbReference type="SAM" id="MobiDB-lite"/>
    </source>
</evidence>
<organism evidence="2 3">
    <name type="scientific">Knipowitschia caucasica</name>
    <name type="common">Caucasian dwarf goby</name>
    <name type="synonym">Pomatoschistus caucasicus</name>
    <dbReference type="NCBI Taxonomy" id="637954"/>
    <lineage>
        <taxon>Eukaryota</taxon>
        <taxon>Metazoa</taxon>
        <taxon>Chordata</taxon>
        <taxon>Craniata</taxon>
        <taxon>Vertebrata</taxon>
        <taxon>Euteleostomi</taxon>
        <taxon>Actinopterygii</taxon>
        <taxon>Neopterygii</taxon>
        <taxon>Teleostei</taxon>
        <taxon>Neoteleostei</taxon>
        <taxon>Acanthomorphata</taxon>
        <taxon>Gobiaria</taxon>
        <taxon>Gobiiformes</taxon>
        <taxon>Gobioidei</taxon>
        <taxon>Gobiidae</taxon>
        <taxon>Gobiinae</taxon>
        <taxon>Knipowitschia</taxon>
    </lineage>
</organism>
<gene>
    <name evidence="2" type="ORF">KC01_LOCUS1782</name>
</gene>
<feature type="compositionally biased region" description="Polar residues" evidence="1">
    <location>
        <begin position="20"/>
        <end position="30"/>
    </location>
</feature>
<dbReference type="AlphaFoldDB" id="A0AAV2IVR3"/>
<dbReference type="Proteomes" id="UP001497482">
    <property type="component" value="Chromosome 1"/>
</dbReference>
<feature type="compositionally biased region" description="Basic and acidic residues" evidence="1">
    <location>
        <begin position="71"/>
        <end position="82"/>
    </location>
</feature>
<evidence type="ECO:0000313" key="2">
    <source>
        <dbReference type="EMBL" id="CAL1569327.1"/>
    </source>
</evidence>
<sequence>MFSRQSVVFHGTHKKPLPSFQTPFYKSEASSPPPDLSKPRLHHHTIGPYASKSQSNVAPRLLVTHGHIHTAHTDGPQRRQENHGAGTLPPLSLSVCTDFSPSAPLSAHVLAAVTVKCVRALGSPLRVCEKREGEGARLRSNSRR</sequence>
<dbReference type="EMBL" id="OZ035823">
    <property type="protein sequence ID" value="CAL1569327.1"/>
    <property type="molecule type" value="Genomic_DNA"/>
</dbReference>